<evidence type="ECO:0000313" key="2">
    <source>
        <dbReference type="EMBL" id="KAK9136034.1"/>
    </source>
</evidence>
<dbReference type="PANTHER" id="PTHR23024">
    <property type="entry name" value="ARYLACETAMIDE DEACETYLASE"/>
    <property type="match status" value="1"/>
</dbReference>
<dbReference type="SUPFAM" id="SSF53474">
    <property type="entry name" value="alpha/beta-Hydrolases"/>
    <property type="match status" value="1"/>
</dbReference>
<dbReference type="EMBL" id="JBBNAF010000006">
    <property type="protein sequence ID" value="KAK9136034.1"/>
    <property type="molecule type" value="Genomic_DNA"/>
</dbReference>
<sequence length="304" mass="34058">MEFESLFMRIKDGRVERLMGTEFIPPSTDPESGVSSKDAIIDPTTGVSARLFLPRTSNSLKLPILIYFHGGGFCVESPFSPAYHAYVNTLSAELKALAVSINYRLAPEHPLPTAYNDACTAIKWIDGGQEEWLRDYGDLDRVFLMGDSCGANICHQMGMRWSESLFDVKFKGVVLINPYFWGEERIGFENNEDCKFLGGDLVKLWHIACPELRGYDEAFVNPLGDGAPSLDGLGCERVVVCVAELDPLRERGRAYYEKLRESGWGGVAEFVEVMGEGHVFHLFKPESDKAQELMKVLVDFVNHK</sequence>
<dbReference type="Pfam" id="PF07859">
    <property type="entry name" value="Abhydrolase_3"/>
    <property type="match status" value="1"/>
</dbReference>
<dbReference type="PANTHER" id="PTHR23024:SF577">
    <property type="entry name" value="CARBOXYLESTERASE 2-RELATED"/>
    <property type="match status" value="1"/>
</dbReference>
<evidence type="ECO:0000259" key="1">
    <source>
        <dbReference type="Pfam" id="PF07859"/>
    </source>
</evidence>
<dbReference type="Gene3D" id="3.40.50.1820">
    <property type="entry name" value="alpha/beta hydrolase"/>
    <property type="match status" value="1"/>
</dbReference>
<feature type="domain" description="Alpha/beta hydrolase fold-3" evidence="1">
    <location>
        <begin position="65"/>
        <end position="281"/>
    </location>
</feature>
<proteinExistence type="predicted"/>
<gene>
    <name evidence="2" type="ORF">Syun_015364</name>
</gene>
<accession>A0AAP0JLE1</accession>
<dbReference type="GO" id="GO:0016787">
    <property type="term" value="F:hydrolase activity"/>
    <property type="evidence" value="ECO:0007669"/>
    <property type="project" value="InterPro"/>
</dbReference>
<dbReference type="AlphaFoldDB" id="A0AAP0JLE1"/>
<dbReference type="InterPro" id="IPR050466">
    <property type="entry name" value="Carboxylest/Gibb_receptor"/>
</dbReference>
<comment type="caution">
    <text evidence="2">The sequence shown here is derived from an EMBL/GenBank/DDBJ whole genome shotgun (WGS) entry which is preliminary data.</text>
</comment>
<protein>
    <recommendedName>
        <fullName evidence="1">Alpha/beta hydrolase fold-3 domain-containing protein</fullName>
    </recommendedName>
</protein>
<dbReference type="InterPro" id="IPR013094">
    <property type="entry name" value="AB_hydrolase_3"/>
</dbReference>
<name>A0AAP0JLE1_9MAGN</name>
<organism evidence="2 3">
    <name type="scientific">Stephania yunnanensis</name>
    <dbReference type="NCBI Taxonomy" id="152371"/>
    <lineage>
        <taxon>Eukaryota</taxon>
        <taxon>Viridiplantae</taxon>
        <taxon>Streptophyta</taxon>
        <taxon>Embryophyta</taxon>
        <taxon>Tracheophyta</taxon>
        <taxon>Spermatophyta</taxon>
        <taxon>Magnoliopsida</taxon>
        <taxon>Ranunculales</taxon>
        <taxon>Menispermaceae</taxon>
        <taxon>Menispermoideae</taxon>
        <taxon>Cissampelideae</taxon>
        <taxon>Stephania</taxon>
    </lineage>
</organism>
<dbReference type="InterPro" id="IPR029058">
    <property type="entry name" value="AB_hydrolase_fold"/>
</dbReference>
<keyword evidence="3" id="KW-1185">Reference proteome</keyword>
<reference evidence="2 3" key="1">
    <citation type="submission" date="2024-01" db="EMBL/GenBank/DDBJ databases">
        <title>Genome assemblies of Stephania.</title>
        <authorList>
            <person name="Yang L."/>
        </authorList>
    </citation>
    <scope>NUCLEOTIDE SEQUENCE [LARGE SCALE GENOMIC DNA]</scope>
    <source>
        <strain evidence="2">YNDBR</strain>
        <tissue evidence="2">Leaf</tissue>
    </source>
</reference>
<evidence type="ECO:0000313" key="3">
    <source>
        <dbReference type="Proteomes" id="UP001420932"/>
    </source>
</evidence>
<dbReference type="Proteomes" id="UP001420932">
    <property type="component" value="Unassembled WGS sequence"/>
</dbReference>